<feature type="compositionally biased region" description="Basic and acidic residues" evidence="1">
    <location>
        <begin position="49"/>
        <end position="59"/>
    </location>
</feature>
<gene>
    <name evidence="2" type="ORF">COCNU_08G000390</name>
</gene>
<evidence type="ECO:0000256" key="1">
    <source>
        <dbReference type="SAM" id="MobiDB-lite"/>
    </source>
</evidence>
<reference evidence="2" key="1">
    <citation type="journal article" date="2017" name="Gigascience">
        <title>The genome draft of coconut (Cocos nucifera).</title>
        <authorList>
            <person name="Xiao Y."/>
            <person name="Xu P."/>
            <person name="Fan H."/>
            <person name="Baudouin L."/>
            <person name="Xia W."/>
            <person name="Bocs S."/>
            <person name="Xu J."/>
            <person name="Li Q."/>
            <person name="Guo A."/>
            <person name="Zhou L."/>
            <person name="Li J."/>
            <person name="Wu Y."/>
            <person name="Ma Z."/>
            <person name="Armero A."/>
            <person name="Issali A.E."/>
            <person name="Liu N."/>
            <person name="Peng M."/>
            <person name="Yang Y."/>
        </authorList>
    </citation>
    <scope>NUCLEOTIDE SEQUENCE</scope>
    <source>
        <tissue evidence="2">Spear leaf of Hainan Tall coconut</tissue>
    </source>
</reference>
<protein>
    <submittedName>
        <fullName evidence="2">Uncharacterized protein</fullName>
    </submittedName>
</protein>
<comment type="caution">
    <text evidence="2">The sequence shown here is derived from an EMBL/GenBank/DDBJ whole genome shotgun (WGS) entry which is preliminary data.</text>
</comment>
<organism evidence="2 3">
    <name type="scientific">Cocos nucifera</name>
    <name type="common">Coconut palm</name>
    <dbReference type="NCBI Taxonomy" id="13894"/>
    <lineage>
        <taxon>Eukaryota</taxon>
        <taxon>Viridiplantae</taxon>
        <taxon>Streptophyta</taxon>
        <taxon>Embryophyta</taxon>
        <taxon>Tracheophyta</taxon>
        <taxon>Spermatophyta</taxon>
        <taxon>Magnoliopsida</taxon>
        <taxon>Liliopsida</taxon>
        <taxon>Arecaceae</taxon>
        <taxon>Arecoideae</taxon>
        <taxon>Cocoseae</taxon>
        <taxon>Attaleinae</taxon>
        <taxon>Cocos</taxon>
    </lineage>
</organism>
<accession>A0A8K0IGG7</accession>
<dbReference type="EMBL" id="CM017879">
    <property type="protein sequence ID" value="KAG1358593.1"/>
    <property type="molecule type" value="Genomic_DNA"/>
</dbReference>
<name>A0A8K0IGG7_COCNU</name>
<dbReference type="AlphaFoldDB" id="A0A8K0IGG7"/>
<feature type="region of interest" description="Disordered" evidence="1">
    <location>
        <begin position="18"/>
        <end position="59"/>
    </location>
</feature>
<dbReference type="Proteomes" id="UP000797356">
    <property type="component" value="Chromosome 8"/>
</dbReference>
<evidence type="ECO:0000313" key="3">
    <source>
        <dbReference type="Proteomes" id="UP000797356"/>
    </source>
</evidence>
<evidence type="ECO:0000313" key="2">
    <source>
        <dbReference type="EMBL" id="KAG1358593.1"/>
    </source>
</evidence>
<feature type="compositionally biased region" description="Basic residues" evidence="1">
    <location>
        <begin position="31"/>
        <end position="48"/>
    </location>
</feature>
<keyword evidence="3" id="KW-1185">Reference proteome</keyword>
<sequence>MPTLEPVVTALSPILSDEAAPSAPVQQKKVVERRKKKTIDKKGRRKRQAIKDAEAESEVLKEQRRELEAKFVYTNRMYIEGLYKKKELEEIFKLKEAFMMAGANSPKSEELGPP</sequence>
<proteinExistence type="predicted"/>
<reference evidence="2" key="2">
    <citation type="submission" date="2019-07" db="EMBL/GenBank/DDBJ databases">
        <authorList>
            <person name="Yang Y."/>
            <person name="Bocs S."/>
            <person name="Baudouin L."/>
        </authorList>
    </citation>
    <scope>NUCLEOTIDE SEQUENCE</scope>
    <source>
        <tissue evidence="2">Spear leaf of Hainan Tall coconut</tissue>
    </source>
</reference>